<dbReference type="Pfam" id="PF12728">
    <property type="entry name" value="HTH_17"/>
    <property type="match status" value="1"/>
</dbReference>
<gene>
    <name evidence="2" type="ORF">H5V43_01470</name>
</gene>
<feature type="domain" description="Helix-turn-helix" evidence="1">
    <location>
        <begin position="20"/>
        <end position="66"/>
    </location>
</feature>
<dbReference type="InterPro" id="IPR041657">
    <property type="entry name" value="HTH_17"/>
</dbReference>
<sequence length="71" mass="7824">MPRISYDAAATGAAGRLNRTDAGRYLGVTSKTLAEWRRTGKGPPSHKIGGMCFYYTDDLRAYVREQAGLQK</sequence>
<dbReference type="AlphaFoldDB" id="A0A7M2GJY9"/>
<evidence type="ECO:0000259" key="1">
    <source>
        <dbReference type="Pfam" id="PF12728"/>
    </source>
</evidence>
<dbReference type="InterPro" id="IPR009061">
    <property type="entry name" value="DNA-bd_dom_put_sf"/>
</dbReference>
<dbReference type="EMBL" id="CP060035">
    <property type="protein sequence ID" value="QOT73054.1"/>
    <property type="molecule type" value="Genomic_DNA"/>
</dbReference>
<reference evidence="3" key="1">
    <citation type="submission" date="2020-08" db="EMBL/GenBank/DDBJ databases">
        <title>Complete genome sequence of Sphingobium barthaii strain KK22, a high-molecular-weight polycyclic aromatic hydrocarbon-degrading soil bacterium.</title>
        <authorList>
            <person name="Mori J.F."/>
            <person name="Kanaly R.A."/>
        </authorList>
    </citation>
    <scope>NUCLEOTIDE SEQUENCE [LARGE SCALE GENOMIC DNA]</scope>
    <source>
        <strain evidence="3">KK22</strain>
    </source>
</reference>
<evidence type="ECO:0000313" key="2">
    <source>
        <dbReference type="EMBL" id="QOT73054.1"/>
    </source>
</evidence>
<organism evidence="2 3">
    <name type="scientific">Sphingobium fuliginis (strain ATCC 27551)</name>
    <dbReference type="NCBI Taxonomy" id="336203"/>
    <lineage>
        <taxon>Bacteria</taxon>
        <taxon>Pseudomonadati</taxon>
        <taxon>Pseudomonadota</taxon>
        <taxon>Alphaproteobacteria</taxon>
        <taxon>Sphingomonadales</taxon>
        <taxon>Sphingomonadaceae</taxon>
        <taxon>Sphingobium</taxon>
    </lineage>
</organism>
<dbReference type="KEGG" id="sbar:H5V43_01470"/>
<dbReference type="Proteomes" id="UP000593663">
    <property type="component" value="Chromosome 1"/>
</dbReference>
<evidence type="ECO:0000313" key="3">
    <source>
        <dbReference type="Proteomes" id="UP000593663"/>
    </source>
</evidence>
<proteinExistence type="predicted"/>
<name>A0A7M2GJY9_SPHSA</name>
<dbReference type="SUPFAM" id="SSF46955">
    <property type="entry name" value="Putative DNA-binding domain"/>
    <property type="match status" value="1"/>
</dbReference>
<accession>A0A7M2GJY9</accession>
<protein>
    <submittedName>
        <fullName evidence="2">Helix-turn-helix domain-containing protein</fullName>
    </submittedName>
</protein>